<gene>
    <name evidence="1" type="ORF">ACFPPA_09195</name>
</gene>
<evidence type="ECO:0000313" key="2">
    <source>
        <dbReference type="Proteomes" id="UP001596114"/>
    </source>
</evidence>
<dbReference type="EMBL" id="JBHSNF010000002">
    <property type="protein sequence ID" value="MFC5525916.1"/>
    <property type="molecule type" value="Genomic_DNA"/>
</dbReference>
<keyword evidence="2" id="KW-1185">Reference proteome</keyword>
<name>A0ABW0QLV3_9GAMM</name>
<dbReference type="RefSeq" id="WP_377319476.1">
    <property type="nucleotide sequence ID" value="NZ_JBHSNF010000002.1"/>
</dbReference>
<organism evidence="1 2">
    <name type="scientific">Rhodanobacter ginsengisoli</name>
    <dbReference type="NCBI Taxonomy" id="418646"/>
    <lineage>
        <taxon>Bacteria</taxon>
        <taxon>Pseudomonadati</taxon>
        <taxon>Pseudomonadota</taxon>
        <taxon>Gammaproteobacteria</taxon>
        <taxon>Lysobacterales</taxon>
        <taxon>Rhodanobacteraceae</taxon>
        <taxon>Rhodanobacter</taxon>
    </lineage>
</organism>
<evidence type="ECO:0000313" key="1">
    <source>
        <dbReference type="EMBL" id="MFC5525916.1"/>
    </source>
</evidence>
<accession>A0ABW0QLV3</accession>
<dbReference type="Proteomes" id="UP001596114">
    <property type="component" value="Unassembled WGS sequence"/>
</dbReference>
<comment type="caution">
    <text evidence="1">The sequence shown here is derived from an EMBL/GenBank/DDBJ whole genome shotgun (WGS) entry which is preliminary data.</text>
</comment>
<sequence length="103" mass="12028">MIGPPRDLFGIALQRKGADLVVRCKIRLRLVHAEAWRRYLRVLLQQLQRLPAEHLGLVAHLDQRPALRRLQRDQPSHVLLRRHQRTLDGSQLIGRQGQRSQVL</sequence>
<proteinExistence type="predicted"/>
<protein>
    <submittedName>
        <fullName evidence="1">Uncharacterized protein</fullName>
    </submittedName>
</protein>
<reference evidence="2" key="1">
    <citation type="journal article" date="2019" name="Int. J. Syst. Evol. Microbiol.">
        <title>The Global Catalogue of Microorganisms (GCM) 10K type strain sequencing project: providing services to taxonomists for standard genome sequencing and annotation.</title>
        <authorList>
            <consortium name="The Broad Institute Genomics Platform"/>
            <consortium name="The Broad Institute Genome Sequencing Center for Infectious Disease"/>
            <person name="Wu L."/>
            <person name="Ma J."/>
        </authorList>
    </citation>
    <scope>NUCLEOTIDE SEQUENCE [LARGE SCALE GENOMIC DNA]</scope>
    <source>
        <strain evidence="2">CGMCC 1.16619</strain>
    </source>
</reference>